<keyword evidence="2" id="KW-0812">Transmembrane</keyword>
<evidence type="ECO:0000256" key="2">
    <source>
        <dbReference type="SAM" id="Phobius"/>
    </source>
</evidence>
<proteinExistence type="predicted"/>
<accession>A0A3B0FE43</accession>
<feature type="compositionally biased region" description="Low complexity" evidence="1">
    <location>
        <begin position="151"/>
        <end position="174"/>
    </location>
</feature>
<evidence type="ECO:0000313" key="3">
    <source>
        <dbReference type="EMBL" id="RKO19781.1"/>
    </source>
</evidence>
<comment type="caution">
    <text evidence="3">The sequence shown here is derived from an EMBL/GenBank/DDBJ whole genome shotgun (WGS) entry which is preliminary data.</text>
</comment>
<protein>
    <submittedName>
        <fullName evidence="3">Uncharacterized protein</fullName>
    </submittedName>
</protein>
<feature type="region of interest" description="Disordered" evidence="1">
    <location>
        <begin position="141"/>
        <end position="246"/>
    </location>
</feature>
<evidence type="ECO:0000313" key="4">
    <source>
        <dbReference type="Proteomes" id="UP000273159"/>
    </source>
</evidence>
<dbReference type="OMA" id="SFTHINQ"/>
<evidence type="ECO:0000256" key="1">
    <source>
        <dbReference type="SAM" id="MobiDB-lite"/>
    </source>
</evidence>
<keyword evidence="2" id="KW-1133">Transmembrane helix</keyword>
<gene>
    <name evidence="3" type="ORF">D7Z96_19950</name>
</gene>
<feature type="transmembrane region" description="Helical" evidence="2">
    <location>
        <begin position="96"/>
        <end position="116"/>
    </location>
</feature>
<dbReference type="EMBL" id="RBNH01000032">
    <property type="protein sequence ID" value="RKO19781.1"/>
    <property type="molecule type" value="Genomic_DNA"/>
</dbReference>
<organism evidence="3 4">
    <name type="scientific">Pseudarthrobacter phenanthrenivorans</name>
    <name type="common">Arthrobacter phenanthrenivorans</name>
    <dbReference type="NCBI Taxonomy" id="361575"/>
    <lineage>
        <taxon>Bacteria</taxon>
        <taxon>Bacillati</taxon>
        <taxon>Actinomycetota</taxon>
        <taxon>Actinomycetes</taxon>
        <taxon>Micrococcales</taxon>
        <taxon>Micrococcaceae</taxon>
        <taxon>Pseudarthrobacter</taxon>
    </lineage>
</organism>
<name>A0A3B0FE43_PSEPS</name>
<dbReference type="AlphaFoldDB" id="A0A3B0FE43"/>
<sequence>MSDNAASRSDGFVDQLLLEAGLDDDGQLRPALLELRAFAGPAPEPSAEVAALMAGTASAGAAPAGTASAGAGQAAALDEVPPVDELAARRRTRRRVALTTLSVAISLGAGGAVAAASDQGFRDSFTHINQAITSFVTGAGAAPAGDEAVEPARPAEVPAAPATDPAMPAPTLAAERPAVPAPSGPTAADGVPGQAAVPDKPAADPSKTLPSAVPGDITEGMGRPTVPVPEPSDLPLPDSLPAVPLR</sequence>
<feature type="compositionally biased region" description="Low complexity" evidence="1">
    <location>
        <begin position="235"/>
        <end position="246"/>
    </location>
</feature>
<reference evidence="4" key="2">
    <citation type="submission" date="2018-10" db="EMBL/GenBank/DDBJ databases">
        <authorList>
            <person name="Wang Y."/>
            <person name="Wang J."/>
            <person name="Yang X."/>
            <person name="Wang Z."/>
            <person name="Huang Y."/>
        </authorList>
    </citation>
    <scope>NUCLEOTIDE SEQUENCE [LARGE SCALE GENOMIC DNA]</scope>
    <source>
        <strain evidence="4">J015</strain>
    </source>
</reference>
<keyword evidence="2" id="KW-0472">Membrane</keyword>
<dbReference type="RefSeq" id="WP_013602618.1">
    <property type="nucleotide sequence ID" value="NZ_RBNH01000032.1"/>
</dbReference>
<dbReference type="Proteomes" id="UP000273159">
    <property type="component" value="Unassembled WGS sequence"/>
</dbReference>
<reference evidence="3 4" key="1">
    <citation type="submission" date="2018-10" db="EMBL/GenBank/DDBJ databases">
        <title>Genome-guide identification and characterization of bacteria that degrade polycyclic aromatic hydrocarbons and resist hexavalent chromium simultaneously.</title>
        <authorList>
            <person name="Feng H."/>
        </authorList>
    </citation>
    <scope>NUCLEOTIDE SEQUENCE [LARGE SCALE GENOMIC DNA]</scope>
    <source>
        <strain evidence="3 4">J015</strain>
    </source>
</reference>